<feature type="domain" description="XPA C-terminal" evidence="10">
    <location>
        <begin position="95"/>
        <end position="146"/>
    </location>
</feature>
<dbReference type="Gene3D" id="3.90.530.10">
    <property type="entry name" value="XPA C-terminal domain"/>
    <property type="match status" value="1"/>
</dbReference>
<dbReference type="GO" id="GO:0000715">
    <property type="term" value="P:nucleotide-excision repair, DNA damage recognition"/>
    <property type="evidence" value="ECO:0007669"/>
    <property type="project" value="TreeGrafter"/>
</dbReference>
<dbReference type="InterPro" id="IPR022656">
    <property type="entry name" value="XPA_C"/>
</dbReference>
<dbReference type="AlphaFoldDB" id="A0A811JVD9"/>
<dbReference type="GO" id="GO:0008270">
    <property type="term" value="F:zinc ion binding"/>
    <property type="evidence" value="ECO:0007669"/>
    <property type="project" value="UniProtKB-KW"/>
</dbReference>
<dbReference type="SUPFAM" id="SSF57716">
    <property type="entry name" value="Glucocorticoid receptor-like (DNA-binding domain)"/>
    <property type="match status" value="1"/>
</dbReference>
<keyword evidence="8" id="KW-0234">DNA repair</keyword>
<dbReference type="Proteomes" id="UP000783686">
    <property type="component" value="Unassembled WGS sequence"/>
</dbReference>
<evidence type="ECO:0000256" key="2">
    <source>
        <dbReference type="ARBA" id="ARBA00005548"/>
    </source>
</evidence>
<keyword evidence="7" id="KW-0238">DNA-binding</keyword>
<keyword evidence="5" id="KW-0863">Zinc-finger</keyword>
<gene>
    <name evidence="11" type="ORF">BOKJ2_LOCUS2121</name>
</gene>
<organism evidence="11 12">
    <name type="scientific">Bursaphelenchus okinawaensis</name>
    <dbReference type="NCBI Taxonomy" id="465554"/>
    <lineage>
        <taxon>Eukaryota</taxon>
        <taxon>Metazoa</taxon>
        <taxon>Ecdysozoa</taxon>
        <taxon>Nematoda</taxon>
        <taxon>Chromadorea</taxon>
        <taxon>Rhabditida</taxon>
        <taxon>Tylenchina</taxon>
        <taxon>Tylenchomorpha</taxon>
        <taxon>Aphelenchoidea</taxon>
        <taxon>Aphelenchoididae</taxon>
        <taxon>Bursaphelenchus</taxon>
    </lineage>
</organism>
<name>A0A811JVD9_9BILA</name>
<dbReference type="EMBL" id="CAJFCW020000001">
    <property type="protein sequence ID" value="CAG9085635.1"/>
    <property type="molecule type" value="Genomic_DNA"/>
</dbReference>
<comment type="caution">
    <text evidence="11">The sequence shown here is derived from an EMBL/GenBank/DDBJ whole genome shotgun (WGS) entry which is preliminary data.</text>
</comment>
<dbReference type="GO" id="GO:1901255">
    <property type="term" value="P:nucleotide-excision repair involved in interstrand cross-link repair"/>
    <property type="evidence" value="ECO:0007669"/>
    <property type="project" value="TreeGrafter"/>
</dbReference>
<dbReference type="PANTHER" id="PTHR10142">
    <property type="entry name" value="DNA REPAIR PROTEIN COMPLEMENTING XP-A CELLS"/>
    <property type="match status" value="1"/>
</dbReference>
<evidence type="ECO:0000256" key="7">
    <source>
        <dbReference type="ARBA" id="ARBA00023125"/>
    </source>
</evidence>
<keyword evidence="3" id="KW-0479">Metal-binding</keyword>
<comment type="subcellular location">
    <subcellularLocation>
        <location evidence="1">Nucleus</location>
    </subcellularLocation>
</comment>
<evidence type="ECO:0000313" key="12">
    <source>
        <dbReference type="Proteomes" id="UP000614601"/>
    </source>
</evidence>
<proteinExistence type="inferred from homology"/>
<keyword evidence="9" id="KW-0539">Nucleus</keyword>
<evidence type="ECO:0000256" key="5">
    <source>
        <dbReference type="ARBA" id="ARBA00022771"/>
    </source>
</evidence>
<evidence type="ECO:0000313" key="11">
    <source>
        <dbReference type="EMBL" id="CAD5207437.1"/>
    </source>
</evidence>
<evidence type="ECO:0000256" key="9">
    <source>
        <dbReference type="ARBA" id="ARBA00023242"/>
    </source>
</evidence>
<evidence type="ECO:0000256" key="4">
    <source>
        <dbReference type="ARBA" id="ARBA00022763"/>
    </source>
</evidence>
<dbReference type="GO" id="GO:0006284">
    <property type="term" value="P:base-excision repair"/>
    <property type="evidence" value="ECO:0007669"/>
    <property type="project" value="TreeGrafter"/>
</dbReference>
<dbReference type="InterPro" id="IPR037129">
    <property type="entry name" value="XPA_sf"/>
</dbReference>
<accession>A0A811JVD9</accession>
<dbReference type="Pfam" id="PF05181">
    <property type="entry name" value="XPA_C"/>
    <property type="match status" value="1"/>
</dbReference>
<dbReference type="PANTHER" id="PTHR10142:SF0">
    <property type="entry name" value="DNA REPAIR PROTEIN COMPLEMENTING XP-A CELLS"/>
    <property type="match status" value="1"/>
</dbReference>
<evidence type="ECO:0000256" key="8">
    <source>
        <dbReference type="ARBA" id="ARBA00023204"/>
    </source>
</evidence>
<keyword evidence="12" id="KW-1185">Reference proteome</keyword>
<evidence type="ECO:0000256" key="6">
    <source>
        <dbReference type="ARBA" id="ARBA00022833"/>
    </source>
</evidence>
<dbReference type="GO" id="GO:0003684">
    <property type="term" value="F:damaged DNA binding"/>
    <property type="evidence" value="ECO:0007669"/>
    <property type="project" value="InterPro"/>
</dbReference>
<reference evidence="11" key="1">
    <citation type="submission" date="2020-09" db="EMBL/GenBank/DDBJ databases">
        <authorList>
            <person name="Kikuchi T."/>
        </authorList>
    </citation>
    <scope>NUCLEOTIDE SEQUENCE</scope>
    <source>
        <strain evidence="11">SH1</strain>
    </source>
</reference>
<keyword evidence="4" id="KW-0227">DNA damage</keyword>
<dbReference type="InterPro" id="IPR000465">
    <property type="entry name" value="XPA/RAD14"/>
</dbReference>
<protein>
    <recommendedName>
        <fullName evidence="10">XPA C-terminal domain-containing protein</fullName>
    </recommendedName>
</protein>
<dbReference type="GO" id="GO:0070914">
    <property type="term" value="P:UV-damage excision repair"/>
    <property type="evidence" value="ECO:0007669"/>
    <property type="project" value="TreeGrafter"/>
</dbReference>
<dbReference type="NCBIfam" id="TIGR00598">
    <property type="entry name" value="rad14"/>
    <property type="match status" value="1"/>
</dbReference>
<evidence type="ECO:0000256" key="1">
    <source>
        <dbReference type="ARBA" id="ARBA00004123"/>
    </source>
</evidence>
<keyword evidence="6" id="KW-0862">Zinc</keyword>
<dbReference type="Pfam" id="PF01286">
    <property type="entry name" value="XPA_N"/>
    <property type="match status" value="1"/>
</dbReference>
<sequence length="233" mass="27984">MSKRRNIGDVPIVEKLYKEKQQDYEKCGGFEEDDDAYEDKRKEIAESFQKRRDLLSKNTEKPDNCLECERALGPSYLWDTYNHAVCDLCKDLKNKHVVISRTEAKKRYVLKDEDLDHRKPILRYQSKKNPHNPRYGDMKLYLLSQVEERAKMVHGTLEQVEITKDERREKREKQVNKRFENRIKAMRKEMRPDVILKSDAIHEHEYGPEESDGNGNYWMICKTCEYKNEYERL</sequence>
<dbReference type="Proteomes" id="UP000614601">
    <property type="component" value="Unassembled WGS sequence"/>
</dbReference>
<evidence type="ECO:0000259" key="10">
    <source>
        <dbReference type="Pfam" id="PF05181"/>
    </source>
</evidence>
<dbReference type="EMBL" id="CAJFDH010000001">
    <property type="protein sequence ID" value="CAD5207437.1"/>
    <property type="molecule type" value="Genomic_DNA"/>
</dbReference>
<evidence type="ECO:0000256" key="3">
    <source>
        <dbReference type="ARBA" id="ARBA00022723"/>
    </source>
</evidence>
<dbReference type="SUPFAM" id="SSF46955">
    <property type="entry name" value="Putative DNA-binding domain"/>
    <property type="match status" value="1"/>
</dbReference>
<dbReference type="InterPro" id="IPR022652">
    <property type="entry name" value="Znf_XPA_CS"/>
</dbReference>
<dbReference type="OrthoDB" id="68328at2759"/>
<comment type="similarity">
    <text evidence="2">Belongs to the XPA family.</text>
</comment>
<dbReference type="GO" id="GO:0000110">
    <property type="term" value="C:nucleotide-excision repair factor 1 complex"/>
    <property type="evidence" value="ECO:0007669"/>
    <property type="project" value="TreeGrafter"/>
</dbReference>
<dbReference type="InterPro" id="IPR009061">
    <property type="entry name" value="DNA-bd_dom_put_sf"/>
</dbReference>